<organism evidence="2 3">
    <name type="scientific">Paenibacillus turicensis</name>
    <dbReference type="NCBI Taxonomy" id="160487"/>
    <lineage>
        <taxon>Bacteria</taxon>
        <taxon>Bacillati</taxon>
        <taxon>Bacillota</taxon>
        <taxon>Bacilli</taxon>
        <taxon>Bacillales</taxon>
        <taxon>Paenibacillaceae</taxon>
        <taxon>Paenibacillus</taxon>
    </lineage>
</organism>
<feature type="domain" description="Xylose isomerase-like TIM barrel" evidence="1">
    <location>
        <begin position="49"/>
        <end position="273"/>
    </location>
</feature>
<evidence type="ECO:0000313" key="2">
    <source>
        <dbReference type="EMBL" id="MBP1907750.1"/>
    </source>
</evidence>
<dbReference type="InterPro" id="IPR013022">
    <property type="entry name" value="Xyl_isomerase-like_TIM-brl"/>
</dbReference>
<dbReference type="Gene3D" id="3.20.20.150">
    <property type="entry name" value="Divalent-metal-dependent TIM barrel enzymes"/>
    <property type="match status" value="1"/>
</dbReference>
<evidence type="ECO:0000259" key="1">
    <source>
        <dbReference type="Pfam" id="PF01261"/>
    </source>
</evidence>
<keyword evidence="2" id="KW-0413">Isomerase</keyword>
<dbReference type="Pfam" id="PF01261">
    <property type="entry name" value="AP_endonuc_2"/>
    <property type="match status" value="1"/>
</dbReference>
<sequence>MSPRLQLGVRAHDLKCNTLSELIHKIRGFSLQHIQFAAAKSFPQEVSTPLSLTRNLAQAYGEAFQQAGMQIEVLGCYVNIVHPDKNKQKEAIDAFKLHIQLCSTLGAKMVGTETGSLGKGYCEDNFTAEAFAAVVKATREMVDEAEQHNVIVGIEPGVNHPLYKAELAHELVHKINSKHLKIILDCANLITSSNYIEQKSLFENAIALLDPAIAVVHLKDFIIKDGKVVFVPVGEGMLNFDPILKYMKHKKPNLVGLIESTPEASLAGSIKFLHERYEAV</sequence>
<protein>
    <submittedName>
        <fullName evidence="2">Sugar phosphate isomerase/epimerase</fullName>
    </submittedName>
</protein>
<comment type="caution">
    <text evidence="2">The sequence shown here is derived from an EMBL/GenBank/DDBJ whole genome shotgun (WGS) entry which is preliminary data.</text>
</comment>
<dbReference type="RefSeq" id="WP_210091322.1">
    <property type="nucleotide sequence ID" value="NZ_JAGGKG010000033.1"/>
</dbReference>
<keyword evidence="3" id="KW-1185">Reference proteome</keyword>
<accession>A0ABS4FYY4</accession>
<dbReference type="Proteomes" id="UP001519272">
    <property type="component" value="Unassembled WGS sequence"/>
</dbReference>
<evidence type="ECO:0000313" key="3">
    <source>
        <dbReference type="Proteomes" id="UP001519272"/>
    </source>
</evidence>
<dbReference type="InterPro" id="IPR050312">
    <property type="entry name" value="IolE/XylAMocC-like"/>
</dbReference>
<name>A0ABS4FYY4_9BACL</name>
<dbReference type="InterPro" id="IPR036237">
    <property type="entry name" value="Xyl_isomerase-like_sf"/>
</dbReference>
<dbReference type="EMBL" id="JAGGKG010000033">
    <property type="protein sequence ID" value="MBP1907750.1"/>
    <property type="molecule type" value="Genomic_DNA"/>
</dbReference>
<reference evidence="2 3" key="1">
    <citation type="submission" date="2021-03" db="EMBL/GenBank/DDBJ databases">
        <title>Genomic Encyclopedia of Type Strains, Phase IV (KMG-IV): sequencing the most valuable type-strain genomes for metagenomic binning, comparative biology and taxonomic classification.</title>
        <authorList>
            <person name="Goeker M."/>
        </authorList>
    </citation>
    <scope>NUCLEOTIDE SEQUENCE [LARGE SCALE GENOMIC DNA]</scope>
    <source>
        <strain evidence="2 3">DSM 14349</strain>
    </source>
</reference>
<dbReference type="SUPFAM" id="SSF51658">
    <property type="entry name" value="Xylose isomerase-like"/>
    <property type="match status" value="1"/>
</dbReference>
<gene>
    <name evidence="2" type="ORF">J2Z32_004431</name>
</gene>
<dbReference type="GO" id="GO:0016853">
    <property type="term" value="F:isomerase activity"/>
    <property type="evidence" value="ECO:0007669"/>
    <property type="project" value="UniProtKB-KW"/>
</dbReference>
<proteinExistence type="predicted"/>
<dbReference type="PANTHER" id="PTHR12110">
    <property type="entry name" value="HYDROXYPYRUVATE ISOMERASE"/>
    <property type="match status" value="1"/>
</dbReference>